<comment type="caution">
    <text evidence="5">The sequence shown here is derived from an EMBL/GenBank/DDBJ whole genome shotgun (WGS) entry which is preliminary data.</text>
</comment>
<dbReference type="SMART" id="SM00421">
    <property type="entry name" value="HTH_LUXR"/>
    <property type="match status" value="1"/>
</dbReference>
<name>A0ABR8MWP8_9BACL</name>
<dbReference type="Gene3D" id="1.25.40.10">
    <property type="entry name" value="Tetratricopeptide repeat domain"/>
    <property type="match status" value="1"/>
</dbReference>
<dbReference type="InterPro" id="IPR000719">
    <property type="entry name" value="Prot_kinase_dom"/>
</dbReference>
<dbReference type="Pfam" id="PF00069">
    <property type="entry name" value="Pkinase"/>
    <property type="match status" value="1"/>
</dbReference>
<dbReference type="SMART" id="SM00220">
    <property type="entry name" value="S_TKc"/>
    <property type="match status" value="1"/>
</dbReference>
<evidence type="ECO:0000259" key="4">
    <source>
        <dbReference type="PROSITE" id="PS50043"/>
    </source>
</evidence>
<evidence type="ECO:0000256" key="1">
    <source>
        <dbReference type="ARBA" id="ARBA00023015"/>
    </source>
</evidence>
<dbReference type="PRINTS" id="PR00038">
    <property type="entry name" value="HTHLUXR"/>
</dbReference>
<gene>
    <name evidence="5" type="ORF">H8B09_16595</name>
</gene>
<dbReference type="SUPFAM" id="SSF55781">
    <property type="entry name" value="GAF domain-like"/>
    <property type="match status" value="1"/>
</dbReference>
<evidence type="ECO:0000256" key="2">
    <source>
        <dbReference type="ARBA" id="ARBA00023163"/>
    </source>
</evidence>
<evidence type="ECO:0000313" key="5">
    <source>
        <dbReference type="EMBL" id="MBD3920383.1"/>
    </source>
</evidence>
<dbReference type="SUPFAM" id="SSF56112">
    <property type="entry name" value="Protein kinase-like (PK-like)"/>
    <property type="match status" value="1"/>
</dbReference>
<dbReference type="InterPro" id="IPR000792">
    <property type="entry name" value="Tscrpt_reg_LuxR_C"/>
</dbReference>
<dbReference type="InterPro" id="IPR003018">
    <property type="entry name" value="GAF"/>
</dbReference>
<evidence type="ECO:0000313" key="6">
    <source>
        <dbReference type="Proteomes" id="UP000609346"/>
    </source>
</evidence>
<dbReference type="Pfam" id="PF00196">
    <property type="entry name" value="GerE"/>
    <property type="match status" value="1"/>
</dbReference>
<dbReference type="InterPro" id="IPR011990">
    <property type="entry name" value="TPR-like_helical_dom_sf"/>
</dbReference>
<dbReference type="PROSITE" id="PS00622">
    <property type="entry name" value="HTH_LUXR_1"/>
    <property type="match status" value="1"/>
</dbReference>
<dbReference type="CDD" id="cd06170">
    <property type="entry name" value="LuxR_C_like"/>
    <property type="match status" value="1"/>
</dbReference>
<dbReference type="SUPFAM" id="SSF46894">
    <property type="entry name" value="C-terminal effector domain of the bipartite response regulators"/>
    <property type="match status" value="1"/>
</dbReference>
<dbReference type="InterPro" id="IPR041664">
    <property type="entry name" value="AAA_16"/>
</dbReference>
<dbReference type="InterPro" id="IPR053159">
    <property type="entry name" value="Hybrid_Histidine_Kinase"/>
</dbReference>
<dbReference type="Pfam" id="PF13191">
    <property type="entry name" value="AAA_16"/>
    <property type="match status" value="1"/>
</dbReference>
<dbReference type="InterPro" id="IPR027417">
    <property type="entry name" value="P-loop_NTPase"/>
</dbReference>
<keyword evidence="1" id="KW-0805">Transcription regulation</keyword>
<dbReference type="Pfam" id="PF13185">
    <property type="entry name" value="GAF_2"/>
    <property type="match status" value="1"/>
</dbReference>
<dbReference type="PROSITE" id="PS50043">
    <property type="entry name" value="HTH_LUXR_2"/>
    <property type="match status" value="1"/>
</dbReference>
<dbReference type="PANTHER" id="PTHR43642:SF1">
    <property type="entry name" value="HYBRID SIGNAL TRANSDUCTION HISTIDINE KINASE G"/>
    <property type="match status" value="1"/>
</dbReference>
<dbReference type="Proteomes" id="UP000609346">
    <property type="component" value="Unassembled WGS sequence"/>
</dbReference>
<dbReference type="Gene3D" id="1.10.10.10">
    <property type="entry name" value="Winged helix-like DNA-binding domain superfamily/Winged helix DNA-binding domain"/>
    <property type="match status" value="1"/>
</dbReference>
<feature type="domain" description="HTH luxR-type" evidence="4">
    <location>
        <begin position="1408"/>
        <end position="1473"/>
    </location>
</feature>
<dbReference type="PANTHER" id="PTHR43642">
    <property type="entry name" value="HYBRID SIGNAL TRANSDUCTION HISTIDINE KINASE G"/>
    <property type="match status" value="1"/>
</dbReference>
<evidence type="ECO:0000259" key="3">
    <source>
        <dbReference type="PROSITE" id="PS50011"/>
    </source>
</evidence>
<dbReference type="Gene3D" id="3.30.450.40">
    <property type="match status" value="1"/>
</dbReference>
<keyword evidence="6" id="KW-1185">Reference proteome</keyword>
<keyword evidence="2" id="KW-0804">Transcription</keyword>
<dbReference type="PROSITE" id="PS50011">
    <property type="entry name" value="PROTEIN_KINASE_DOM"/>
    <property type="match status" value="1"/>
</dbReference>
<accession>A0ABR8MWP8</accession>
<dbReference type="Gene3D" id="1.10.510.10">
    <property type="entry name" value="Transferase(Phosphotransferase) domain 1"/>
    <property type="match status" value="1"/>
</dbReference>
<protein>
    <submittedName>
        <fullName evidence="5">AAA family ATPase</fullName>
    </submittedName>
</protein>
<dbReference type="Gene3D" id="3.40.50.300">
    <property type="entry name" value="P-loop containing nucleotide triphosphate hydrolases"/>
    <property type="match status" value="1"/>
</dbReference>
<dbReference type="InterPro" id="IPR011009">
    <property type="entry name" value="Kinase-like_dom_sf"/>
</dbReference>
<proteinExistence type="predicted"/>
<feature type="domain" description="Protein kinase" evidence="3">
    <location>
        <begin position="1"/>
        <end position="215"/>
    </location>
</feature>
<dbReference type="EMBL" id="JACXZA010000004">
    <property type="protein sequence ID" value="MBD3920383.1"/>
    <property type="molecule type" value="Genomic_DNA"/>
</dbReference>
<reference evidence="5 6" key="1">
    <citation type="submission" date="2020-09" db="EMBL/GenBank/DDBJ databases">
        <title>Paenibacillus sp. strain PR3 16S rRNA gene Genome sequencing and assembly.</title>
        <authorList>
            <person name="Kim J."/>
        </authorList>
    </citation>
    <scope>NUCLEOTIDE SEQUENCE [LARGE SCALE GENOMIC DNA]</scope>
    <source>
        <strain evidence="5 6">PR3</strain>
    </source>
</reference>
<sequence length="1479" mass="166752">MKVVNLPPYDRLRLDGDLEDKAAITLREWMNRESPSYLEADAFLSMARAIASCIGELHLHHMVHLDLRPERLLISADNHKVSLQDFGYAIQRTPDGYLRPPGQTIAEASWPYCSPENTGRMLRAVDERSDLYSLGVMFYEMLTGQLPFVADNALEWVYLHLAQSPPPMNDAAPSWSAHLESIVFKLLEKNPDKRYPSIDFLIADLDKIGRAHETFSLEQHFNGREHELVTLTQAFHAACLGSTEIVYVSGEAGIGKSSIINEMFRRHLQNGEFHCITGKFEQLPQESPYYPIIQAIRGFMRHLLGERIDKVAQWERKLRNALGPNAAIMAEIIPEVGLLLGNMPEVEQLQVNESQKRFTYVFRKFIQALAGKEHPLILFVDDLQWANASSLQLIHALLSDPECQYLMFIGTYRHTEMDSSKLPGYEPGGRATDQAVVRHIHLEPLNQAHMNRIVMETLNCPADDALALTELLYHATDGNPFHFKQVLLRLQDDNVLQYCQGQRRWQWDLGRIIEQLPSYAILDLMGRKLQRLPHRALGLLRIAACVGSTFLPKFIFEAARMEGEPTEEWAAVEAEGLIVRLDADTYRFAHDHIQKLIYSGIGEDDQQKIHIQIGTCLSGAEIGDRTFDRVNHLNRGSRLITDERKVLELASLNLEAGRRAKSSSAYDVALSYFAKGIELLSPTDWNEHFELRFELHAERAECEYLCGNYAVSEQEIDKLLLRARNPIERSRVQLIRITQYINQGKYLESTALGLESLKEHHVWLSPAPGKPTLLMEGLRIESLLRNRFDKLAAIEEMTDPSRIAAMNLIHAIIPSTFFTDKKVFFLLVCRAVHLTLKYGKAPASAAMYSAFGMLLGTARGKPDKGYAISKVGLELADGYDSASIKSRTYTMFGAVLCQFAGNAGEVDYYLTQALKHGMNSGDYVFASYAMGGHVNSLYTRATLIELARTIAEYMAVLDTTNDEFVRQNFHLYQQIILALQGKTDAPDSFSGGGFDEARFLDLIRKEETSATTMYQYITYKTQLCFLLGKYEDAIGWADQAAGFEAYATHLPHWPECVFYETLASFACYNRSQRQSKRNMRKIRLFQKWATWSPMNYQSRYDLLQAELHRASGNDRTAEEMYDKALREAREQGDCHVTGIAGELAAIHYWRIGKNKTAVHYLQLSIEGYREWGVMIKVTPLEQLLWQWLGKEEADSTSADGRPSIVISHEDRKLQANNAQEASQSADNLDLKAVLKATQAMTTQLDIDTVLVEIMSTLMKAAGASKGALLTASNDHLLVQAYSDAERQAAASPWPLSDSALLPEGIIRYVFRTREEILYNDGEESWLIHNPYIAKHRPQSALCMPVTVHGSTLGVLYLENKLAKGIFAPDRTAVLLAMASHGIFMCLLQNSHEPAPSELADEEEASVPDGMMEEPLTERELEVLALLSAGLSNKEIADRLIIAIGTVKVHVKNIFAKLKVNRRTKAVAQAKQLKLLEGNQ</sequence>
<dbReference type="InterPro" id="IPR016032">
    <property type="entry name" value="Sig_transdc_resp-reg_C-effctor"/>
</dbReference>
<dbReference type="SUPFAM" id="SSF52540">
    <property type="entry name" value="P-loop containing nucleoside triphosphate hydrolases"/>
    <property type="match status" value="1"/>
</dbReference>
<dbReference type="InterPro" id="IPR036388">
    <property type="entry name" value="WH-like_DNA-bd_sf"/>
</dbReference>
<dbReference type="RefSeq" id="WP_191204686.1">
    <property type="nucleotide sequence ID" value="NZ_JACXZA010000004.1"/>
</dbReference>
<organism evidence="5 6">
    <name type="scientific">Paenibacillus terricola</name>
    <dbReference type="NCBI Taxonomy" id="2763503"/>
    <lineage>
        <taxon>Bacteria</taxon>
        <taxon>Bacillati</taxon>
        <taxon>Bacillota</taxon>
        <taxon>Bacilli</taxon>
        <taxon>Bacillales</taxon>
        <taxon>Paenibacillaceae</taxon>
        <taxon>Paenibacillus</taxon>
    </lineage>
</organism>
<dbReference type="InterPro" id="IPR029016">
    <property type="entry name" value="GAF-like_dom_sf"/>
</dbReference>